<gene>
    <name evidence="2" type="ORF">C7B65_24560</name>
</gene>
<keyword evidence="3" id="KW-1185">Reference proteome</keyword>
<sequence length="95" mass="10789">MNIRHPFSKFRPQTYWLLAGTLLGYLCFVIALGIHWLVLSVGGAIALSMISVWFWCLQKTSAQSSENLLDRATFLMQLATLDRQVNTALDTWKKA</sequence>
<dbReference type="EMBL" id="PVWG01000062">
    <property type="protein sequence ID" value="PSB15400.1"/>
    <property type="molecule type" value="Genomic_DNA"/>
</dbReference>
<dbReference type="RefSeq" id="WP_073075147.1">
    <property type="nucleotide sequence ID" value="NZ_MPPI01000062.1"/>
</dbReference>
<evidence type="ECO:0000256" key="1">
    <source>
        <dbReference type="SAM" id="Phobius"/>
    </source>
</evidence>
<keyword evidence="1" id="KW-0812">Transmembrane</keyword>
<keyword evidence="1" id="KW-1133">Transmembrane helix</keyword>
<reference evidence="2 3" key="1">
    <citation type="submission" date="2018-02" db="EMBL/GenBank/DDBJ databases">
        <authorList>
            <person name="Cohen D.B."/>
            <person name="Kent A.D."/>
        </authorList>
    </citation>
    <scope>NUCLEOTIDE SEQUENCE [LARGE SCALE GENOMIC DNA]</scope>
    <source>
        <strain evidence="2 3">ULC007</strain>
    </source>
</reference>
<proteinExistence type="predicted"/>
<feature type="transmembrane region" description="Helical" evidence="1">
    <location>
        <begin position="12"/>
        <end position="31"/>
    </location>
</feature>
<dbReference type="OrthoDB" id="530270at2"/>
<keyword evidence="1" id="KW-0472">Membrane</keyword>
<accession>A0A2T1D4J1</accession>
<name>A0A2T1D4J1_9CYAN</name>
<feature type="transmembrane region" description="Helical" evidence="1">
    <location>
        <begin position="37"/>
        <end position="57"/>
    </location>
</feature>
<reference evidence="2 3" key="2">
    <citation type="submission" date="2018-03" db="EMBL/GenBank/DDBJ databases">
        <title>The ancient ancestry and fast evolution of plastids.</title>
        <authorList>
            <person name="Moore K.R."/>
            <person name="Magnabosco C."/>
            <person name="Momper L."/>
            <person name="Gold D.A."/>
            <person name="Bosak T."/>
            <person name="Fournier G.P."/>
        </authorList>
    </citation>
    <scope>NUCLEOTIDE SEQUENCE [LARGE SCALE GENOMIC DNA]</scope>
    <source>
        <strain evidence="2 3">ULC007</strain>
    </source>
</reference>
<evidence type="ECO:0000313" key="2">
    <source>
        <dbReference type="EMBL" id="PSB15400.1"/>
    </source>
</evidence>
<dbReference type="AlphaFoldDB" id="A0A2T1D4J1"/>
<comment type="caution">
    <text evidence="2">The sequence shown here is derived from an EMBL/GenBank/DDBJ whole genome shotgun (WGS) entry which is preliminary data.</text>
</comment>
<protein>
    <submittedName>
        <fullName evidence="2">Uncharacterized protein</fullName>
    </submittedName>
</protein>
<evidence type="ECO:0000313" key="3">
    <source>
        <dbReference type="Proteomes" id="UP000238634"/>
    </source>
</evidence>
<organism evidence="2 3">
    <name type="scientific">Phormidesmis priestleyi ULC007</name>
    <dbReference type="NCBI Taxonomy" id="1920490"/>
    <lineage>
        <taxon>Bacteria</taxon>
        <taxon>Bacillati</taxon>
        <taxon>Cyanobacteriota</taxon>
        <taxon>Cyanophyceae</taxon>
        <taxon>Leptolyngbyales</taxon>
        <taxon>Leptolyngbyaceae</taxon>
        <taxon>Phormidesmis</taxon>
    </lineage>
</organism>
<dbReference type="Proteomes" id="UP000238634">
    <property type="component" value="Unassembled WGS sequence"/>
</dbReference>